<dbReference type="Proteomes" id="UP000254101">
    <property type="component" value="Unassembled WGS sequence"/>
</dbReference>
<dbReference type="OrthoDB" id="9788332at2"/>
<evidence type="ECO:0000313" key="2">
    <source>
        <dbReference type="Proteomes" id="UP000254101"/>
    </source>
</evidence>
<dbReference type="InterPro" id="IPR018673">
    <property type="entry name" value="DUF2141"/>
</dbReference>
<proteinExistence type="predicted"/>
<dbReference type="AlphaFoldDB" id="A0A395LIP8"/>
<reference evidence="1 2" key="1">
    <citation type="submission" date="2018-07" db="EMBL/GenBank/DDBJ databases">
        <title>Erythrobacter nanhaiensis sp. nov., a novel member of the genus Erythrobacter isolated from the South China Sea.</title>
        <authorList>
            <person name="Chen X."/>
            <person name="Liu J."/>
        </authorList>
    </citation>
    <scope>NUCLEOTIDE SEQUENCE [LARGE SCALE GENOMIC DNA]</scope>
    <source>
        <strain evidence="1 2">S-5</strain>
    </source>
</reference>
<dbReference type="Pfam" id="PF09912">
    <property type="entry name" value="DUF2141"/>
    <property type="match status" value="1"/>
</dbReference>
<dbReference type="EMBL" id="QRBB01000001">
    <property type="protein sequence ID" value="RDS76833.1"/>
    <property type="molecule type" value="Genomic_DNA"/>
</dbReference>
<accession>A0A395LIP8</accession>
<keyword evidence="2" id="KW-1185">Reference proteome</keyword>
<gene>
    <name evidence="1" type="ORF">DL238_03890</name>
</gene>
<protein>
    <submittedName>
        <fullName evidence="1">DUF2141 domain-containing protein</fullName>
    </submittedName>
</protein>
<name>A0A395LIP8_9SPHN</name>
<comment type="caution">
    <text evidence="1">The sequence shown here is derived from an EMBL/GenBank/DDBJ whole genome shotgun (WGS) entry which is preliminary data.</text>
</comment>
<evidence type="ECO:0000313" key="1">
    <source>
        <dbReference type="EMBL" id="RDS76833.1"/>
    </source>
</evidence>
<sequence>MQNRPRSIGKLPALALGALAPFIMGNSVDARQDVVVTVVDLRSTEGTVLACLTADHGAFPDCGEDQNAQRRVVRANSRVTIVFNDVAPGEYAISLLHDENGNGKADTTLFLPKEGFGFSRDAKANFGPPRFSSAAFRVQPDAPVYQTIRMRYIGR</sequence>
<organism evidence="1 2">
    <name type="scientific">Alteriqipengyuania lutimaris</name>
    <dbReference type="NCBI Taxonomy" id="1538146"/>
    <lineage>
        <taxon>Bacteria</taxon>
        <taxon>Pseudomonadati</taxon>
        <taxon>Pseudomonadota</taxon>
        <taxon>Alphaproteobacteria</taxon>
        <taxon>Sphingomonadales</taxon>
        <taxon>Erythrobacteraceae</taxon>
        <taxon>Alteriqipengyuania</taxon>
    </lineage>
</organism>